<dbReference type="Pfam" id="PF26367">
    <property type="entry name" value="DUF8095"/>
    <property type="match status" value="1"/>
</dbReference>
<reference evidence="3" key="2">
    <citation type="journal article" date="2023" name="Curr. Microbiol.">
        <title>Neisseria montereyensis sp. nov., Isolated from Oropharynx of California Sea Lion (Zalophus californianus): Genomic, Phylogenetic, and Phenotypic Study.</title>
        <authorList>
            <person name="Volokhov D.V."/>
            <person name="Zagorodnyaya T.A."/>
            <person name="Furtak V.A."/>
            <person name="Nattanmai G."/>
            <person name="Randall L."/>
            <person name="Jose S."/>
            <person name="Gao Y."/>
            <person name="Gulland F.M."/>
            <person name="Eisenberg T."/>
            <person name="Delmonte P."/>
            <person name="Blom J."/>
            <person name="Mitchell K.K."/>
        </authorList>
    </citation>
    <scope>NUCLEOTIDE SEQUENCE</scope>
    <source>
        <strain evidence="3">CSL10203-ORH2</strain>
    </source>
</reference>
<name>A0ABT2FCF9_9NEIS</name>
<keyword evidence="1" id="KW-0732">Signal</keyword>
<evidence type="ECO:0000259" key="2">
    <source>
        <dbReference type="Pfam" id="PF26367"/>
    </source>
</evidence>
<accession>A0ABT2FCF9</accession>
<dbReference type="Proteomes" id="UP001166947">
    <property type="component" value="Unassembled WGS sequence"/>
</dbReference>
<dbReference type="PROSITE" id="PS51257">
    <property type="entry name" value="PROKAR_LIPOPROTEIN"/>
    <property type="match status" value="1"/>
</dbReference>
<comment type="caution">
    <text evidence="3">The sequence shown here is derived from an EMBL/GenBank/DDBJ whole genome shotgun (WGS) entry which is preliminary data.</text>
</comment>
<feature type="signal peptide" evidence="1">
    <location>
        <begin position="1"/>
        <end position="26"/>
    </location>
</feature>
<dbReference type="InterPro" id="IPR058408">
    <property type="entry name" value="DUF8095"/>
</dbReference>
<dbReference type="EMBL" id="JANUXW010000004">
    <property type="protein sequence ID" value="MCS4533904.1"/>
    <property type="molecule type" value="Genomic_DNA"/>
</dbReference>
<organism evidence="3 4">
    <name type="scientific">Neisseria montereyensis</name>
    <dbReference type="NCBI Taxonomy" id="2973938"/>
    <lineage>
        <taxon>Bacteria</taxon>
        <taxon>Pseudomonadati</taxon>
        <taxon>Pseudomonadota</taxon>
        <taxon>Betaproteobacteria</taxon>
        <taxon>Neisseriales</taxon>
        <taxon>Neisseriaceae</taxon>
        <taxon>Neisseria</taxon>
    </lineage>
</organism>
<evidence type="ECO:0000313" key="4">
    <source>
        <dbReference type="Proteomes" id="UP001166947"/>
    </source>
</evidence>
<evidence type="ECO:0000313" key="3">
    <source>
        <dbReference type="EMBL" id="MCS4533904.1"/>
    </source>
</evidence>
<gene>
    <name evidence="3" type="ORF">NXS09_06270</name>
</gene>
<protein>
    <recommendedName>
        <fullName evidence="2">DUF8095 domain-containing protein</fullName>
    </recommendedName>
</protein>
<proteinExistence type="predicted"/>
<reference evidence="3" key="1">
    <citation type="submission" date="2022-08" db="EMBL/GenBank/DDBJ databases">
        <authorList>
            <person name="Volokhov D.V."/>
            <person name="Furtak V.A."/>
            <person name="Zagorodnyaya T.A."/>
        </authorList>
    </citation>
    <scope>NUCLEOTIDE SEQUENCE</scope>
    <source>
        <strain evidence="3">CSL10203-ORH2</strain>
    </source>
</reference>
<feature type="chain" id="PRO_5045563739" description="DUF8095 domain-containing protein" evidence="1">
    <location>
        <begin position="27"/>
        <end position="237"/>
    </location>
</feature>
<feature type="domain" description="DUF8095" evidence="2">
    <location>
        <begin position="101"/>
        <end position="234"/>
    </location>
</feature>
<keyword evidence="4" id="KW-1185">Reference proteome</keyword>
<sequence>MMLRKFVFGLGVLALASCGSIGGNMAGNNNDDQLTWFTYIDIDKSPQTISFMREVSVSDDGAIIIHNTPGIVLRKTGAGNEREKLGNLHNLDNGNGETMLTIFLQDQKQSLNPNNKDHMQQLAQSKQFDFYEFGKGRATHAQFSAQDNICQSFKSRRGVNVKMATTYYAENNYANFYTSFTSGNIRPKQVKITNYEHSFSNQEAQQQFQETAEKNGRNLAQRSLRGQANILANVVCQ</sequence>
<dbReference type="RefSeq" id="WP_259291699.1">
    <property type="nucleotide sequence ID" value="NZ_JANUXW010000004.1"/>
</dbReference>
<evidence type="ECO:0000256" key="1">
    <source>
        <dbReference type="SAM" id="SignalP"/>
    </source>
</evidence>